<organism evidence="1 2">
    <name type="scientific">Centaurea solstitialis</name>
    <name type="common">yellow star-thistle</name>
    <dbReference type="NCBI Taxonomy" id="347529"/>
    <lineage>
        <taxon>Eukaryota</taxon>
        <taxon>Viridiplantae</taxon>
        <taxon>Streptophyta</taxon>
        <taxon>Embryophyta</taxon>
        <taxon>Tracheophyta</taxon>
        <taxon>Spermatophyta</taxon>
        <taxon>Magnoliopsida</taxon>
        <taxon>eudicotyledons</taxon>
        <taxon>Gunneridae</taxon>
        <taxon>Pentapetalae</taxon>
        <taxon>asterids</taxon>
        <taxon>campanulids</taxon>
        <taxon>Asterales</taxon>
        <taxon>Asteraceae</taxon>
        <taxon>Carduoideae</taxon>
        <taxon>Cardueae</taxon>
        <taxon>Centaureinae</taxon>
        <taxon>Centaurea</taxon>
    </lineage>
</organism>
<evidence type="ECO:0000313" key="1">
    <source>
        <dbReference type="EMBL" id="KAJ9536797.1"/>
    </source>
</evidence>
<proteinExistence type="predicted"/>
<accession>A0AA38VSB9</accession>
<keyword evidence="2" id="KW-1185">Reference proteome</keyword>
<comment type="caution">
    <text evidence="1">The sequence shown here is derived from an EMBL/GenBank/DDBJ whole genome shotgun (WGS) entry which is preliminary data.</text>
</comment>
<protein>
    <submittedName>
        <fullName evidence="1">Uncharacterized protein</fullName>
    </submittedName>
</protein>
<dbReference type="AlphaFoldDB" id="A0AA38VSB9"/>
<gene>
    <name evidence="1" type="ORF">OSB04_un000021</name>
</gene>
<sequence>MSGTALGGLYTPVNFASLPAALAEPITSPNISSTSAIPWLKGRPIPRCKNSKIALKSIGKVKKVQDVKFPVKLDKTVEVIVKRPVKLVHKAGNDDLSISDIKIELVPIV</sequence>
<reference evidence="1" key="1">
    <citation type="submission" date="2023-03" db="EMBL/GenBank/DDBJ databases">
        <title>Chromosome-scale reference genome and RAD-based genetic map of yellow starthistle (Centaurea solstitialis) reveal putative structural variation and QTLs associated with invader traits.</title>
        <authorList>
            <person name="Reatini B."/>
            <person name="Cang F.A."/>
            <person name="Jiang Q."/>
            <person name="Mckibben M.T.W."/>
            <person name="Barker M.S."/>
            <person name="Rieseberg L.H."/>
            <person name="Dlugosch K.M."/>
        </authorList>
    </citation>
    <scope>NUCLEOTIDE SEQUENCE</scope>
    <source>
        <strain evidence="1">CAN-66</strain>
        <tissue evidence="1">Leaf</tissue>
    </source>
</reference>
<dbReference type="Proteomes" id="UP001172457">
    <property type="component" value="Unassembled WGS sequence"/>
</dbReference>
<name>A0AA38VSB9_9ASTR</name>
<dbReference type="EMBL" id="JARYMX010000009">
    <property type="protein sequence ID" value="KAJ9536797.1"/>
    <property type="molecule type" value="Genomic_DNA"/>
</dbReference>
<evidence type="ECO:0000313" key="2">
    <source>
        <dbReference type="Proteomes" id="UP001172457"/>
    </source>
</evidence>